<dbReference type="PANTHER" id="PTHR11735">
    <property type="entry name" value="TRNA N6-ADENOSINE THREONYLCARBAMOYLTRANSFERASE"/>
    <property type="match status" value="1"/>
</dbReference>
<comment type="caution">
    <text evidence="2">The sequence shown here is derived from an EMBL/GenBank/DDBJ whole genome shotgun (WGS) entry which is preliminary data.</text>
</comment>
<dbReference type="GO" id="GO:0005829">
    <property type="term" value="C:cytosol"/>
    <property type="evidence" value="ECO:0007669"/>
    <property type="project" value="TreeGrafter"/>
</dbReference>
<name>A0A923NP60_9FIRM</name>
<proteinExistence type="predicted"/>
<feature type="domain" description="Gcp-like" evidence="1">
    <location>
        <begin position="34"/>
        <end position="221"/>
    </location>
</feature>
<evidence type="ECO:0000259" key="1">
    <source>
        <dbReference type="Pfam" id="PF00814"/>
    </source>
</evidence>
<dbReference type="RefSeq" id="WP_187303652.1">
    <property type="nucleotide sequence ID" value="NZ_JACRYT010000015.1"/>
</dbReference>
<dbReference type="InterPro" id="IPR022496">
    <property type="entry name" value="T6A_TsaB"/>
</dbReference>
<dbReference type="EMBL" id="JACRYT010000015">
    <property type="protein sequence ID" value="MBC6680554.1"/>
    <property type="molecule type" value="Genomic_DNA"/>
</dbReference>
<accession>A0A923NP60</accession>
<dbReference type="CDD" id="cd24032">
    <property type="entry name" value="ASKHA_NBD_TsaB"/>
    <property type="match status" value="1"/>
</dbReference>
<dbReference type="GO" id="GO:0002949">
    <property type="term" value="P:tRNA threonylcarbamoyladenosine modification"/>
    <property type="evidence" value="ECO:0007669"/>
    <property type="project" value="InterPro"/>
</dbReference>
<dbReference type="Proteomes" id="UP000602647">
    <property type="component" value="Unassembled WGS sequence"/>
</dbReference>
<keyword evidence="3" id="KW-1185">Reference proteome</keyword>
<organism evidence="2 3">
    <name type="scientific">Zhenpiania hominis</name>
    <dbReference type="NCBI Taxonomy" id="2763644"/>
    <lineage>
        <taxon>Bacteria</taxon>
        <taxon>Bacillati</taxon>
        <taxon>Bacillota</taxon>
        <taxon>Clostridia</taxon>
        <taxon>Peptostreptococcales</taxon>
        <taxon>Anaerovoracaceae</taxon>
        <taxon>Zhenpiania</taxon>
    </lineage>
</organism>
<protein>
    <submittedName>
        <fullName evidence="2">tRNA (Adenosine(37)-N6)-threonylcarbamoyltransferase complex dimerization subunit type 1 TsaB</fullName>
    </submittedName>
</protein>
<dbReference type="SUPFAM" id="SSF53067">
    <property type="entry name" value="Actin-like ATPase domain"/>
    <property type="match status" value="2"/>
</dbReference>
<dbReference type="PANTHER" id="PTHR11735:SF11">
    <property type="entry name" value="TRNA THREONYLCARBAMOYLADENOSINE BIOSYNTHESIS PROTEIN TSAB"/>
    <property type="match status" value="1"/>
</dbReference>
<dbReference type="InterPro" id="IPR000905">
    <property type="entry name" value="Gcp-like_dom"/>
</dbReference>
<sequence>MYILALETTGAHASAAIIDEKGTVFEKRSEEVLNHLQSLLPMVKELLEENKLQLDDMTVIAASKGPGSFTGIRIGVATARALAQALGRKTIGVPTLKAFAYNMPDYDGLICPVFDARRSQVYAGAYRWNEGKIEEAVKGAPYAIEDFLKEAERAGEKRMFFGDGIRAYEGFFEGEIIAPEAARFQSAASVARLAKDMLEAGLETDYEELMPDYMRKAEAERRLEEKKK</sequence>
<dbReference type="InterPro" id="IPR043129">
    <property type="entry name" value="ATPase_NBD"/>
</dbReference>
<evidence type="ECO:0000313" key="2">
    <source>
        <dbReference type="EMBL" id="MBC6680554.1"/>
    </source>
</evidence>
<dbReference type="NCBIfam" id="TIGR03725">
    <property type="entry name" value="T6A_YeaZ"/>
    <property type="match status" value="1"/>
</dbReference>
<dbReference type="Gene3D" id="3.30.420.40">
    <property type="match status" value="2"/>
</dbReference>
<reference evidence="2" key="1">
    <citation type="submission" date="2020-08" db="EMBL/GenBank/DDBJ databases">
        <title>Genome public.</title>
        <authorList>
            <person name="Liu C."/>
            <person name="Sun Q."/>
        </authorList>
    </citation>
    <scope>NUCLEOTIDE SEQUENCE</scope>
    <source>
        <strain evidence="2">BX12</strain>
    </source>
</reference>
<dbReference type="AlphaFoldDB" id="A0A923NP60"/>
<dbReference type="Pfam" id="PF00814">
    <property type="entry name" value="TsaD"/>
    <property type="match status" value="1"/>
</dbReference>
<gene>
    <name evidence="2" type="primary">tsaB</name>
    <name evidence="2" type="ORF">H9L42_12060</name>
</gene>
<evidence type="ECO:0000313" key="3">
    <source>
        <dbReference type="Proteomes" id="UP000602647"/>
    </source>
</evidence>